<dbReference type="GO" id="GO:0031369">
    <property type="term" value="F:translation initiation factor binding"/>
    <property type="evidence" value="ECO:0007669"/>
    <property type="project" value="InterPro"/>
</dbReference>
<dbReference type="InterPro" id="IPR015943">
    <property type="entry name" value="WD40/YVTN_repeat-like_dom_sf"/>
</dbReference>
<evidence type="ECO:0000256" key="1">
    <source>
        <dbReference type="ARBA" id="ARBA00022490"/>
    </source>
</evidence>
<accession>A0A9W3DR35</accession>
<proteinExistence type="inferred from homology"/>
<dbReference type="GO" id="GO:0001732">
    <property type="term" value="P:formation of cytoplasmic translation initiation complex"/>
    <property type="evidence" value="ECO:0007669"/>
    <property type="project" value="UniProtKB-UniRule"/>
</dbReference>
<keyword evidence="2 5" id="KW-0396">Initiation factor</keyword>
<evidence type="ECO:0000256" key="3">
    <source>
        <dbReference type="ARBA" id="ARBA00022884"/>
    </source>
</evidence>
<dbReference type="OrthoDB" id="10250414at2759"/>
<dbReference type="PANTHER" id="PTHR14068">
    <property type="entry name" value="EUKARYOTIC TRANSLATION INITIATION FACTOR 3 EIF3 -RELATED"/>
    <property type="match status" value="1"/>
</dbReference>
<keyword evidence="4 5" id="KW-0648">Protein biosynthesis</keyword>
<dbReference type="InterPro" id="IPR013979">
    <property type="entry name" value="TIF_beta_prop-like"/>
</dbReference>
<feature type="transmembrane region" description="Helical" evidence="7">
    <location>
        <begin position="38"/>
        <end position="58"/>
    </location>
</feature>
<keyword evidence="1 5" id="KW-0963">Cytoplasm</keyword>
<organism evidence="9 10">
    <name type="scientific">Raphanus sativus</name>
    <name type="common">Radish</name>
    <name type="synonym">Raphanus raphanistrum var. sativus</name>
    <dbReference type="NCBI Taxonomy" id="3726"/>
    <lineage>
        <taxon>Eukaryota</taxon>
        <taxon>Viridiplantae</taxon>
        <taxon>Streptophyta</taxon>
        <taxon>Embryophyta</taxon>
        <taxon>Tracheophyta</taxon>
        <taxon>Spermatophyta</taxon>
        <taxon>Magnoliopsida</taxon>
        <taxon>eudicotyledons</taxon>
        <taxon>Gunneridae</taxon>
        <taxon>Pentapetalae</taxon>
        <taxon>rosids</taxon>
        <taxon>malvids</taxon>
        <taxon>Brassicales</taxon>
        <taxon>Brassicaceae</taxon>
        <taxon>Brassiceae</taxon>
        <taxon>Raphanus</taxon>
    </lineage>
</organism>
<reference evidence="10" key="2">
    <citation type="submission" date="2025-08" db="UniProtKB">
        <authorList>
            <consortium name="RefSeq"/>
        </authorList>
    </citation>
    <scope>IDENTIFICATION</scope>
    <source>
        <tissue evidence="10">Leaf</tissue>
    </source>
</reference>
<dbReference type="GO" id="GO:0033290">
    <property type="term" value="C:eukaryotic 48S preinitiation complex"/>
    <property type="evidence" value="ECO:0007669"/>
    <property type="project" value="UniProtKB-UniRule"/>
</dbReference>
<evidence type="ECO:0000256" key="4">
    <source>
        <dbReference type="ARBA" id="ARBA00022917"/>
    </source>
</evidence>
<feature type="transmembrane region" description="Helical" evidence="7">
    <location>
        <begin position="172"/>
        <end position="195"/>
    </location>
</feature>
<evidence type="ECO:0000259" key="8">
    <source>
        <dbReference type="Pfam" id="PF08662"/>
    </source>
</evidence>
<feature type="domain" description="Translation initiation factor beta propellor-like" evidence="8">
    <location>
        <begin position="207"/>
        <end position="401"/>
    </location>
</feature>
<dbReference type="GO" id="GO:0003743">
    <property type="term" value="F:translation initiation factor activity"/>
    <property type="evidence" value="ECO:0007669"/>
    <property type="project" value="UniProtKB-UniRule"/>
</dbReference>
<dbReference type="AlphaFoldDB" id="A0A9W3DR35"/>
<dbReference type="Pfam" id="PF08662">
    <property type="entry name" value="eIF2A"/>
    <property type="match status" value="1"/>
</dbReference>
<keyword evidence="6" id="KW-0175">Coiled coil</keyword>
<evidence type="ECO:0000256" key="5">
    <source>
        <dbReference type="HAMAP-Rule" id="MF_03001"/>
    </source>
</evidence>
<comment type="function">
    <text evidence="5">RNA-binding component of the eukaryotic translation initiation factor 3 (eIF-3) complex, which is involved in protein synthesis of a specialized repertoire of mRNAs and, together with other initiation factors, stimulates binding of mRNA and methionyl-tRNAi to the 40S ribosome. The eIF-3 complex specifically targets and initiates translation of a subset of mRNAs involved in cell proliferation.</text>
</comment>
<dbReference type="Proteomes" id="UP000504610">
    <property type="component" value="Chromosome 4"/>
</dbReference>
<comment type="similarity">
    <text evidence="5">Belongs to the eIF-3 subunit B family.</text>
</comment>
<evidence type="ECO:0000313" key="9">
    <source>
        <dbReference type="Proteomes" id="UP000504610"/>
    </source>
</evidence>
<evidence type="ECO:0000256" key="7">
    <source>
        <dbReference type="SAM" id="Phobius"/>
    </source>
</evidence>
<keyword evidence="7" id="KW-1133">Transmembrane helix</keyword>
<dbReference type="SUPFAM" id="SSF82171">
    <property type="entry name" value="DPP6 N-terminal domain-like"/>
    <property type="match status" value="1"/>
</dbReference>
<dbReference type="GO" id="GO:0003723">
    <property type="term" value="F:RNA binding"/>
    <property type="evidence" value="ECO:0007669"/>
    <property type="project" value="UniProtKB-UniRule"/>
</dbReference>
<dbReference type="RefSeq" id="XP_056866076.1">
    <property type="nucleotide sequence ID" value="XM_057010096.1"/>
</dbReference>
<comment type="subcellular location">
    <subcellularLocation>
        <location evidence="5">Cytoplasm</location>
    </subcellularLocation>
</comment>
<reference evidence="9" key="1">
    <citation type="journal article" date="2019" name="Database">
        <title>The radish genome database (RadishGD): an integrated information resource for radish genomics.</title>
        <authorList>
            <person name="Yu H.J."/>
            <person name="Baek S."/>
            <person name="Lee Y.J."/>
            <person name="Cho A."/>
            <person name="Mun J.H."/>
        </authorList>
    </citation>
    <scope>NUCLEOTIDE SEQUENCE [LARGE SCALE GENOMIC DNA]</scope>
    <source>
        <strain evidence="9">cv. WK10039</strain>
    </source>
</reference>
<comment type="subunit">
    <text evidence="5">Component of the eukaryotic translation initiation factor 3 (eIF-3) complex.</text>
</comment>
<dbReference type="KEGG" id="rsz:108849956"/>
<evidence type="ECO:0000256" key="6">
    <source>
        <dbReference type="SAM" id="Coils"/>
    </source>
</evidence>
<dbReference type="HAMAP" id="MF_03001">
    <property type="entry name" value="eIF3b"/>
    <property type="match status" value="1"/>
</dbReference>
<feature type="coiled-coil region" evidence="6">
    <location>
        <begin position="414"/>
        <end position="448"/>
    </location>
</feature>
<name>A0A9W3DR35_RAPSA</name>
<keyword evidence="3 5" id="KW-0694">RNA-binding</keyword>
<dbReference type="PANTHER" id="PTHR14068:SF0">
    <property type="entry name" value="EUKARYOTIC TRANSLATION INITIATION FACTOR 3 SUBUNIT B"/>
    <property type="match status" value="1"/>
</dbReference>
<evidence type="ECO:0000256" key="2">
    <source>
        <dbReference type="ARBA" id="ARBA00022540"/>
    </source>
</evidence>
<dbReference type="FunFam" id="2.130.10.10:FF:000286">
    <property type="entry name" value="Eukaryotic translation initiation factor 3 subunit B"/>
    <property type="match status" value="1"/>
</dbReference>
<keyword evidence="7" id="KW-0472">Membrane</keyword>
<gene>
    <name evidence="10" type="primary">LOC108849956</name>
</gene>
<dbReference type="Gene3D" id="2.130.10.10">
    <property type="entry name" value="YVTN repeat-like/Quinoprotein amine dehydrogenase"/>
    <property type="match status" value="1"/>
</dbReference>
<keyword evidence="7" id="KW-0812">Transmembrane</keyword>
<dbReference type="GO" id="GO:0016282">
    <property type="term" value="C:eukaryotic 43S preinitiation complex"/>
    <property type="evidence" value="ECO:0007669"/>
    <property type="project" value="UniProtKB-UniRule"/>
</dbReference>
<dbReference type="InterPro" id="IPR011400">
    <property type="entry name" value="EIF3B"/>
</dbReference>
<keyword evidence="9" id="KW-1185">Reference proteome</keyword>
<dbReference type="GeneID" id="108849956"/>
<dbReference type="GO" id="GO:0005852">
    <property type="term" value="C:eukaryotic translation initiation factor 3 complex"/>
    <property type="evidence" value="ECO:0007669"/>
    <property type="project" value="UniProtKB-UniRule"/>
</dbReference>
<sequence>MAVLDLDARAAKLGIDLSQVDFDSVLLPPGENFGIERYVYILYMNTIYGLLICLVFDMERYKQVDIRIFDVKSGRLMRGFQGSADEFSVEGYSVSWPVFKWDGGRDDKYFARLRKNTISVYETATFSLIDKRSIKVDNVVDICWSPTDSILAFFVPELDDGNQLARVCLNAFLNLVVFRFSISLYLTCLISQVALVQLPSKVEIRQKNLFNVSDCKMYWQSNGDYLAVKVDRYGSKSKKSIESGFEIFRVKEKDIPVEVLELDNKKDKIIEFAWEPKGQRFAVIHGDLPRPDVSFYSMRTPGRVSKLVTLKAKQANALFWSPTGKHMVLADRLNGKLEFYNVDMLMTMATVDNFMATDIKWDPTGRYLATVVTSSVVEDGFYIWSLYGKLLYRTLKEQVFQFAWRPRPPSLLSEQKEKEVKRNLRQYVERYEEEDEDVLDLLSRQEEESRRVMEEDWEMWINEWKKLHEEEKLQKQNLLGKEEEGEEEYCYETVEELIDVCEEVVSLEP</sequence>
<protein>
    <recommendedName>
        <fullName evidence="5">Eukaryotic translation initiation factor 3 subunit B</fullName>
        <shortName evidence="5">eIF3b</shortName>
    </recommendedName>
    <alternativeName>
        <fullName evidence="5">eIF-3-eta</fullName>
    </alternativeName>
    <alternativeName>
        <fullName evidence="5">eIF3 p110</fullName>
    </alternativeName>
</protein>
<evidence type="ECO:0000313" key="10">
    <source>
        <dbReference type="RefSeq" id="XP_056866076.1"/>
    </source>
</evidence>